<sequence length="731" mass="81401">MGDITKSPTVLGLAEQISRATSKIIISKKHSDLLDIINALRPTGVSRYISLPQIIVCGSQSSGKSSTLESLSGIAFPTAEGFGTRFVTELTLRRSEKSEIKVQIQPSASRIGRERDKLLKFHRKETEQENLGQIIEAAKVALGLNGTTPNTKLFGTDVLRIESTSPTAPNLKLVDLPGLSSFSDKDHTDDDLERVQDLIVGYMKQKQSIILAVVSADRAFADQPVTKLARAIDPSGTRTLGIITKLDKIGRGSNMEKYYIGLARNENFKLTLGWHVLRNKCHATANDTTDQREQREATFFAASGWNTALEPFQLGVANLRERLRRVLWDQIYSSLPGVIYAVQMGLKDCTSKLHQLGKARSTDREKHKYLYNISSKLSTMVKAAIDGVYVDPFFESYPGQQDALDRRLRDRIQQILTTYADNMVLAGHALEIVEDGQNPTRQSPLKFMMRNDYLDVVKELMGRRGPTLPGTFDPLVVGDLFSRQCKPWKYITQNLVEQVHEAAAITFHKILSEICDDNDRIRLMQDLIQPSLHKLRQGMKAKLHELLEPHLATHPITYNDHLIEAVQKIQGHRYDRAFDALSLSGCGLTSNTIGTTLNVSTASVLITLYLLKKGTRPNLEEYSASLAADVAATYYEARSLRAALFIALKKFIHDVSVNAIESCFIQKLPKVFGPDVVARELSEEQVKLLASVDERTVAQRVHLQKKHHILSKVLSDLEAFSAGSSARGTDA</sequence>
<name>A0ABR4CTF4_9HELO</name>
<organism evidence="5 6">
    <name type="scientific">Oculimacula yallundae</name>
    <dbReference type="NCBI Taxonomy" id="86028"/>
    <lineage>
        <taxon>Eukaryota</taxon>
        <taxon>Fungi</taxon>
        <taxon>Dikarya</taxon>
        <taxon>Ascomycota</taxon>
        <taxon>Pezizomycotina</taxon>
        <taxon>Leotiomycetes</taxon>
        <taxon>Helotiales</taxon>
        <taxon>Ploettnerulaceae</taxon>
        <taxon>Oculimacula</taxon>
    </lineage>
</organism>
<gene>
    <name evidence="5" type="ORF">VTL71DRAFT_10587</name>
</gene>
<dbReference type="Gene3D" id="3.40.50.300">
    <property type="entry name" value="P-loop containing nucleotide triphosphate hydrolases"/>
    <property type="match status" value="1"/>
</dbReference>
<dbReference type="EMBL" id="JAZHXI010000003">
    <property type="protein sequence ID" value="KAL2073263.1"/>
    <property type="molecule type" value="Genomic_DNA"/>
</dbReference>
<dbReference type="PROSITE" id="PS51718">
    <property type="entry name" value="G_DYNAMIN_2"/>
    <property type="match status" value="1"/>
</dbReference>
<keyword evidence="6" id="KW-1185">Reference proteome</keyword>
<dbReference type="CDD" id="cd08771">
    <property type="entry name" value="DLP_1"/>
    <property type="match status" value="1"/>
</dbReference>
<reference evidence="5 6" key="1">
    <citation type="journal article" date="2024" name="Commun. Biol.">
        <title>Comparative genomic analysis of thermophilic fungi reveals convergent evolutionary adaptations and gene losses.</title>
        <authorList>
            <person name="Steindorff A.S."/>
            <person name="Aguilar-Pontes M.V."/>
            <person name="Robinson A.J."/>
            <person name="Andreopoulos B."/>
            <person name="LaButti K."/>
            <person name="Kuo A."/>
            <person name="Mondo S."/>
            <person name="Riley R."/>
            <person name="Otillar R."/>
            <person name="Haridas S."/>
            <person name="Lipzen A."/>
            <person name="Grimwood J."/>
            <person name="Schmutz J."/>
            <person name="Clum A."/>
            <person name="Reid I.D."/>
            <person name="Moisan M.C."/>
            <person name="Butler G."/>
            <person name="Nguyen T.T.M."/>
            <person name="Dewar K."/>
            <person name="Conant G."/>
            <person name="Drula E."/>
            <person name="Henrissat B."/>
            <person name="Hansel C."/>
            <person name="Singer S."/>
            <person name="Hutchinson M.I."/>
            <person name="de Vries R.P."/>
            <person name="Natvig D.O."/>
            <person name="Powell A.J."/>
            <person name="Tsang A."/>
            <person name="Grigoriev I.V."/>
        </authorList>
    </citation>
    <scope>NUCLEOTIDE SEQUENCE [LARGE SCALE GENOMIC DNA]</scope>
    <source>
        <strain evidence="5 6">CBS 494.80</strain>
    </source>
</reference>
<evidence type="ECO:0000313" key="6">
    <source>
        <dbReference type="Proteomes" id="UP001595075"/>
    </source>
</evidence>
<protein>
    <submittedName>
        <fullName evidence="5">Uncharacterized protein</fullName>
    </submittedName>
</protein>
<dbReference type="InterPro" id="IPR001401">
    <property type="entry name" value="Dynamin_GTPase"/>
</dbReference>
<evidence type="ECO:0000256" key="2">
    <source>
        <dbReference type="ARBA" id="ARBA00023134"/>
    </source>
</evidence>
<evidence type="ECO:0000313" key="5">
    <source>
        <dbReference type="EMBL" id="KAL2073263.1"/>
    </source>
</evidence>
<dbReference type="Pfam" id="PF01031">
    <property type="entry name" value="Dynamin_M"/>
    <property type="match status" value="1"/>
</dbReference>
<feature type="domain" description="Dynamin-type G" evidence="4">
    <location>
        <begin position="48"/>
        <end position="336"/>
    </location>
</feature>
<dbReference type="SUPFAM" id="SSF52540">
    <property type="entry name" value="P-loop containing nucleoside triphosphate hydrolases"/>
    <property type="match status" value="1"/>
</dbReference>
<proteinExistence type="predicted"/>
<dbReference type="Pfam" id="PF00350">
    <property type="entry name" value="Dynamin_N"/>
    <property type="match status" value="1"/>
</dbReference>
<dbReference type="InterPro" id="IPR027417">
    <property type="entry name" value="P-loop_NTPase"/>
</dbReference>
<feature type="domain" description="GED" evidence="3">
    <location>
        <begin position="633"/>
        <end position="725"/>
    </location>
</feature>
<dbReference type="SMART" id="SM00053">
    <property type="entry name" value="DYNc"/>
    <property type="match status" value="1"/>
</dbReference>
<comment type="caution">
    <text evidence="5">The sequence shown here is derived from an EMBL/GenBank/DDBJ whole genome shotgun (WGS) entry which is preliminary data.</text>
</comment>
<dbReference type="InterPro" id="IPR022812">
    <property type="entry name" value="Dynamin"/>
</dbReference>
<dbReference type="PANTHER" id="PTHR11566:SF21">
    <property type="entry name" value="DYNAMIN RELATED PROTEIN 1, ISOFORM A"/>
    <property type="match status" value="1"/>
</dbReference>
<dbReference type="InterPro" id="IPR000375">
    <property type="entry name" value="Dynamin_stalk"/>
</dbReference>
<dbReference type="PANTHER" id="PTHR11566">
    <property type="entry name" value="DYNAMIN"/>
    <property type="match status" value="1"/>
</dbReference>
<dbReference type="PRINTS" id="PR00195">
    <property type="entry name" value="DYNAMIN"/>
</dbReference>
<dbReference type="InterPro" id="IPR020850">
    <property type="entry name" value="GED_dom"/>
</dbReference>
<evidence type="ECO:0000259" key="4">
    <source>
        <dbReference type="PROSITE" id="PS51718"/>
    </source>
</evidence>
<evidence type="ECO:0000259" key="3">
    <source>
        <dbReference type="PROSITE" id="PS51388"/>
    </source>
</evidence>
<evidence type="ECO:0000256" key="1">
    <source>
        <dbReference type="ARBA" id="ARBA00022741"/>
    </source>
</evidence>
<dbReference type="PROSITE" id="PS51388">
    <property type="entry name" value="GED"/>
    <property type="match status" value="1"/>
</dbReference>
<dbReference type="InterPro" id="IPR045063">
    <property type="entry name" value="Dynamin_N"/>
</dbReference>
<keyword evidence="2" id="KW-0342">GTP-binding</keyword>
<dbReference type="Proteomes" id="UP001595075">
    <property type="component" value="Unassembled WGS sequence"/>
</dbReference>
<accession>A0ABR4CTF4</accession>
<dbReference type="InterPro" id="IPR030381">
    <property type="entry name" value="G_DYNAMIN_dom"/>
</dbReference>
<keyword evidence="1" id="KW-0547">Nucleotide-binding</keyword>